<dbReference type="Proteomes" id="UP000095039">
    <property type="component" value="Unassembled WGS sequence"/>
</dbReference>
<dbReference type="AlphaFoldDB" id="A0A1E5C0R8"/>
<gene>
    <name evidence="3" type="ORF">A1OK_03205</name>
</gene>
<evidence type="ECO:0000256" key="1">
    <source>
        <dbReference type="ARBA" id="ARBA00006484"/>
    </source>
</evidence>
<comment type="caution">
    <text evidence="3">The sequence shown here is derived from an EMBL/GenBank/DDBJ whole genome shotgun (WGS) entry which is preliminary data.</text>
</comment>
<dbReference type="PANTHER" id="PTHR43477">
    <property type="entry name" value="DIHYDROANTICAPSIN 7-DEHYDROGENASE"/>
    <property type="match status" value="1"/>
</dbReference>
<keyword evidence="2" id="KW-0560">Oxidoreductase</keyword>
<dbReference type="PANTHER" id="PTHR43477:SF1">
    <property type="entry name" value="DIHYDROANTICAPSIN 7-DEHYDROGENASE"/>
    <property type="match status" value="1"/>
</dbReference>
<dbReference type="InterPro" id="IPR036291">
    <property type="entry name" value="NAD(P)-bd_dom_sf"/>
</dbReference>
<organism evidence="3 4">
    <name type="scientific">Enterovibrio norvegicus FF-454</name>
    <dbReference type="NCBI Taxonomy" id="1185651"/>
    <lineage>
        <taxon>Bacteria</taxon>
        <taxon>Pseudomonadati</taxon>
        <taxon>Pseudomonadota</taxon>
        <taxon>Gammaproteobacteria</taxon>
        <taxon>Vibrionales</taxon>
        <taxon>Vibrionaceae</taxon>
        <taxon>Enterovibrio</taxon>
    </lineage>
</organism>
<sequence length="243" mass="25983">MSKTSLIVGASSDIGKAVMSMLDSEGNRIIAHGCNNLAALESMQSNMQSELHALRADLSDPDSCEAFISDATALCADPDHLIFAQAPRLKLTRFKKLSRHQVMEQLEVQMMSSMMIAKAFLPAMVKRGDGRIVFILSSVTLGMPPAAMADYNIAKYAQLGLMRSLAAECGGKGIRVNAVSPSMVDTPFLQDIPDNMVIQNAASHPMKRNATSVEVASSVIFLLSEGAEYINGVNLSVTGGECV</sequence>
<dbReference type="InterPro" id="IPR051122">
    <property type="entry name" value="SDR_DHRS6-like"/>
</dbReference>
<proteinExistence type="inferred from homology"/>
<dbReference type="Gene3D" id="3.40.50.720">
    <property type="entry name" value="NAD(P)-binding Rossmann-like Domain"/>
    <property type="match status" value="1"/>
</dbReference>
<dbReference type="InterPro" id="IPR002347">
    <property type="entry name" value="SDR_fam"/>
</dbReference>
<comment type="similarity">
    <text evidence="1">Belongs to the short-chain dehydrogenases/reductases (SDR) family.</text>
</comment>
<dbReference type="CDD" id="cd05233">
    <property type="entry name" value="SDR_c"/>
    <property type="match status" value="1"/>
</dbReference>
<accession>A0A1E5C0R8</accession>
<evidence type="ECO:0000313" key="3">
    <source>
        <dbReference type="EMBL" id="OEE59031.1"/>
    </source>
</evidence>
<dbReference type="SUPFAM" id="SSF51735">
    <property type="entry name" value="NAD(P)-binding Rossmann-fold domains"/>
    <property type="match status" value="1"/>
</dbReference>
<dbReference type="EMBL" id="AJWN02000090">
    <property type="protein sequence ID" value="OEE59031.1"/>
    <property type="molecule type" value="Genomic_DNA"/>
</dbReference>
<dbReference type="Pfam" id="PF13561">
    <property type="entry name" value="adh_short_C2"/>
    <property type="match status" value="1"/>
</dbReference>
<reference evidence="3 4" key="1">
    <citation type="journal article" date="2012" name="Science">
        <title>Ecological populations of bacteria act as socially cohesive units of antibiotic production and resistance.</title>
        <authorList>
            <person name="Cordero O.X."/>
            <person name="Wildschutte H."/>
            <person name="Kirkup B."/>
            <person name="Proehl S."/>
            <person name="Ngo L."/>
            <person name="Hussain F."/>
            <person name="Le Roux F."/>
            <person name="Mincer T."/>
            <person name="Polz M.F."/>
        </authorList>
    </citation>
    <scope>NUCLEOTIDE SEQUENCE [LARGE SCALE GENOMIC DNA]</scope>
    <source>
        <strain evidence="3 4">FF-454</strain>
    </source>
</reference>
<evidence type="ECO:0008006" key="5">
    <source>
        <dbReference type="Google" id="ProtNLM"/>
    </source>
</evidence>
<keyword evidence="4" id="KW-1185">Reference proteome</keyword>
<protein>
    <recommendedName>
        <fullName evidence="5">SDR family oxidoreductase</fullName>
    </recommendedName>
</protein>
<dbReference type="RefSeq" id="WP_016961264.1">
    <property type="nucleotide sequence ID" value="NZ_AJWN02000090.1"/>
</dbReference>
<dbReference type="PRINTS" id="PR00081">
    <property type="entry name" value="GDHRDH"/>
</dbReference>
<evidence type="ECO:0000256" key="2">
    <source>
        <dbReference type="ARBA" id="ARBA00023002"/>
    </source>
</evidence>
<evidence type="ECO:0000313" key="4">
    <source>
        <dbReference type="Proteomes" id="UP000095039"/>
    </source>
</evidence>
<name>A0A1E5C0R8_9GAMM</name>
<dbReference type="GO" id="GO:0016491">
    <property type="term" value="F:oxidoreductase activity"/>
    <property type="evidence" value="ECO:0007669"/>
    <property type="project" value="UniProtKB-KW"/>
</dbReference>